<dbReference type="EMBL" id="GBXM01052621">
    <property type="protein sequence ID" value="JAH55956.1"/>
    <property type="molecule type" value="Transcribed_RNA"/>
</dbReference>
<protein>
    <submittedName>
        <fullName evidence="1">Uncharacterized protein</fullName>
    </submittedName>
</protein>
<evidence type="ECO:0000313" key="1">
    <source>
        <dbReference type="EMBL" id="JAH55956.1"/>
    </source>
</evidence>
<organism evidence="1">
    <name type="scientific">Anguilla anguilla</name>
    <name type="common">European freshwater eel</name>
    <name type="synonym">Muraena anguilla</name>
    <dbReference type="NCBI Taxonomy" id="7936"/>
    <lineage>
        <taxon>Eukaryota</taxon>
        <taxon>Metazoa</taxon>
        <taxon>Chordata</taxon>
        <taxon>Craniata</taxon>
        <taxon>Vertebrata</taxon>
        <taxon>Euteleostomi</taxon>
        <taxon>Actinopterygii</taxon>
        <taxon>Neopterygii</taxon>
        <taxon>Teleostei</taxon>
        <taxon>Anguilliformes</taxon>
        <taxon>Anguillidae</taxon>
        <taxon>Anguilla</taxon>
    </lineage>
</organism>
<accession>A0A0E9TQW5</accession>
<reference evidence="1" key="2">
    <citation type="journal article" date="2015" name="Fish Shellfish Immunol.">
        <title>Early steps in the European eel (Anguilla anguilla)-Vibrio vulnificus interaction in the gills: Role of the RtxA13 toxin.</title>
        <authorList>
            <person name="Callol A."/>
            <person name="Pajuelo D."/>
            <person name="Ebbesson L."/>
            <person name="Teles M."/>
            <person name="MacKenzie S."/>
            <person name="Amaro C."/>
        </authorList>
    </citation>
    <scope>NUCLEOTIDE SEQUENCE</scope>
</reference>
<name>A0A0E9TQW5_ANGAN</name>
<proteinExistence type="predicted"/>
<sequence>MSKEDFCSICILDITASDGCQCS</sequence>
<reference evidence="1" key="1">
    <citation type="submission" date="2014-11" db="EMBL/GenBank/DDBJ databases">
        <authorList>
            <person name="Amaro Gonzalez C."/>
        </authorList>
    </citation>
    <scope>NUCLEOTIDE SEQUENCE</scope>
</reference>
<dbReference type="AlphaFoldDB" id="A0A0E9TQW5"/>